<dbReference type="HOGENOM" id="CLU_055769_2_1_9"/>
<dbReference type="InterPro" id="IPR001347">
    <property type="entry name" value="SIS_dom"/>
</dbReference>
<keyword evidence="2" id="KW-0238">DNA-binding</keyword>
<dbReference type="Gene3D" id="1.10.10.10">
    <property type="entry name" value="Winged helix-like DNA-binding domain superfamily/Winged helix DNA-binding domain"/>
    <property type="match status" value="1"/>
</dbReference>
<evidence type="ECO:0000259" key="4">
    <source>
        <dbReference type="PROSITE" id="PS51071"/>
    </source>
</evidence>
<name>H3NLQ4_9FIRM</name>
<evidence type="ECO:0008006" key="8">
    <source>
        <dbReference type="Google" id="ProtNLM"/>
    </source>
</evidence>
<evidence type="ECO:0000313" key="7">
    <source>
        <dbReference type="Proteomes" id="UP000004191"/>
    </source>
</evidence>
<dbReference type="OrthoDB" id="63027at2"/>
<dbReference type="CDD" id="cd05013">
    <property type="entry name" value="SIS_RpiR"/>
    <property type="match status" value="1"/>
</dbReference>
<dbReference type="RefSeq" id="WP_005397198.1">
    <property type="nucleotide sequence ID" value="NZ_JH601088.1"/>
</dbReference>
<dbReference type="PANTHER" id="PTHR30514">
    <property type="entry name" value="GLUCOKINASE"/>
    <property type="match status" value="1"/>
</dbReference>
<keyword evidence="7" id="KW-1185">Reference proteome</keyword>
<sequence>MNPVIKQIKKLYNIFTPRHKIIADYILENHEVLPELTARELAERTQSVPSSIISFSKKLGYKGFNELKFQYESDINSNTQLNQDLFDIFNRVDKLTKTKEFKEVLEILENTPKIFILASQMSQIPAKDFYFRMRKIEPSKMIFFESYNDQLRMSSLMEKSDVALIVSNSGEAQEIKNLQKELYKNGCKQILVTNSNNSTLSKYATVELSINYRESHPVLNQEVPTLSRYALLAILEKIFLYFLYKDFDKNIETIKHMSKLYNK</sequence>
<dbReference type="AlphaFoldDB" id="H3NLQ4"/>
<feature type="domain" description="HTH rpiR-type" evidence="4">
    <location>
        <begin position="2"/>
        <end position="78"/>
    </location>
</feature>
<dbReference type="Gene3D" id="3.40.50.10490">
    <property type="entry name" value="Glucose-6-phosphate isomerase like protein, domain 1"/>
    <property type="match status" value="1"/>
</dbReference>
<dbReference type="PANTHER" id="PTHR30514:SF10">
    <property type="entry name" value="MURR_RPIR FAMILY TRANSCRIPTIONAL REGULATOR"/>
    <property type="match status" value="1"/>
</dbReference>
<dbReference type="Pfam" id="PF01380">
    <property type="entry name" value="SIS"/>
    <property type="match status" value="1"/>
</dbReference>
<dbReference type="GeneID" id="96998284"/>
<feature type="domain" description="SIS" evidence="5">
    <location>
        <begin position="104"/>
        <end position="248"/>
    </location>
</feature>
<dbReference type="eggNOG" id="COG1737">
    <property type="taxonomic scope" value="Bacteria"/>
</dbReference>
<keyword evidence="1" id="KW-0805">Transcription regulation</keyword>
<dbReference type="PATRIC" id="fig|883114.3.peg.261"/>
<dbReference type="InterPro" id="IPR035472">
    <property type="entry name" value="RpiR-like_SIS"/>
</dbReference>
<dbReference type="InterPro" id="IPR000281">
    <property type="entry name" value="HTH_RpiR"/>
</dbReference>
<dbReference type="GO" id="GO:1901135">
    <property type="term" value="P:carbohydrate derivative metabolic process"/>
    <property type="evidence" value="ECO:0007669"/>
    <property type="project" value="InterPro"/>
</dbReference>
<evidence type="ECO:0000256" key="3">
    <source>
        <dbReference type="ARBA" id="ARBA00023163"/>
    </source>
</evidence>
<dbReference type="Pfam" id="PF01418">
    <property type="entry name" value="HTH_6"/>
    <property type="match status" value="1"/>
</dbReference>
<dbReference type="EMBL" id="AGEI01000009">
    <property type="protein sequence ID" value="EHR35739.1"/>
    <property type="molecule type" value="Genomic_DNA"/>
</dbReference>
<comment type="caution">
    <text evidence="6">The sequence shown here is derived from an EMBL/GenBank/DDBJ whole genome shotgun (WGS) entry which is preliminary data.</text>
</comment>
<dbReference type="GO" id="GO:0003677">
    <property type="term" value="F:DNA binding"/>
    <property type="evidence" value="ECO:0007669"/>
    <property type="project" value="UniProtKB-KW"/>
</dbReference>
<dbReference type="InterPro" id="IPR036388">
    <property type="entry name" value="WH-like_DNA-bd_sf"/>
</dbReference>
<evidence type="ECO:0000256" key="2">
    <source>
        <dbReference type="ARBA" id="ARBA00023125"/>
    </source>
</evidence>
<dbReference type="GO" id="GO:0097367">
    <property type="term" value="F:carbohydrate derivative binding"/>
    <property type="evidence" value="ECO:0007669"/>
    <property type="project" value="InterPro"/>
</dbReference>
<dbReference type="InterPro" id="IPR009057">
    <property type="entry name" value="Homeodomain-like_sf"/>
</dbReference>
<dbReference type="SUPFAM" id="SSF53697">
    <property type="entry name" value="SIS domain"/>
    <property type="match status" value="1"/>
</dbReference>
<dbReference type="GO" id="GO:0003700">
    <property type="term" value="F:DNA-binding transcription factor activity"/>
    <property type="evidence" value="ECO:0007669"/>
    <property type="project" value="InterPro"/>
</dbReference>
<organism evidence="6 7">
    <name type="scientific">Helcococcus kunzii ATCC 51366</name>
    <dbReference type="NCBI Taxonomy" id="883114"/>
    <lineage>
        <taxon>Bacteria</taxon>
        <taxon>Bacillati</taxon>
        <taxon>Bacillota</taxon>
        <taxon>Tissierellia</taxon>
        <taxon>Tissierellales</taxon>
        <taxon>Peptoniphilaceae</taxon>
        <taxon>Helcococcus</taxon>
    </lineage>
</organism>
<evidence type="ECO:0000256" key="1">
    <source>
        <dbReference type="ARBA" id="ARBA00023015"/>
    </source>
</evidence>
<dbReference type="PROSITE" id="PS51464">
    <property type="entry name" value="SIS"/>
    <property type="match status" value="1"/>
</dbReference>
<accession>H3NLQ4</accession>
<gene>
    <name evidence="6" type="ORF">HMPREF9709_00265</name>
</gene>
<dbReference type="InterPro" id="IPR047640">
    <property type="entry name" value="RpiR-like"/>
</dbReference>
<evidence type="ECO:0000259" key="5">
    <source>
        <dbReference type="PROSITE" id="PS51464"/>
    </source>
</evidence>
<dbReference type="STRING" id="883114.HMPREF9709_00265"/>
<evidence type="ECO:0000313" key="6">
    <source>
        <dbReference type="EMBL" id="EHR35739.1"/>
    </source>
</evidence>
<dbReference type="InterPro" id="IPR046348">
    <property type="entry name" value="SIS_dom_sf"/>
</dbReference>
<reference evidence="6 7" key="1">
    <citation type="submission" date="2012-01" db="EMBL/GenBank/DDBJ databases">
        <title>The Genome Sequence of Helcococcus kunzii ATCC 51366.</title>
        <authorList>
            <consortium name="The Broad Institute Genome Sequencing Platform"/>
            <person name="Earl A."/>
            <person name="Ward D."/>
            <person name="Feldgarden M."/>
            <person name="Gevers D."/>
            <person name="Huys G."/>
            <person name="Young S.K."/>
            <person name="Zeng Q."/>
            <person name="Gargeya S."/>
            <person name="Fitzgerald M."/>
            <person name="Haas B."/>
            <person name="Abouelleil A."/>
            <person name="Alvarado L."/>
            <person name="Arachchi H.M."/>
            <person name="Berlin A."/>
            <person name="Chapman S.B."/>
            <person name="Gearin G."/>
            <person name="Goldberg J."/>
            <person name="Griggs A."/>
            <person name="Gujja S."/>
            <person name="Hansen M."/>
            <person name="Heiman D."/>
            <person name="Howarth C."/>
            <person name="Larimer J."/>
            <person name="Lui A."/>
            <person name="MacDonald P.J.P."/>
            <person name="McCowen C."/>
            <person name="Montmayeur A."/>
            <person name="Murphy C."/>
            <person name="Neiman D."/>
            <person name="Pearson M."/>
            <person name="Priest M."/>
            <person name="Roberts A."/>
            <person name="Saif S."/>
            <person name="Shea T."/>
            <person name="Sisk P."/>
            <person name="Stolte C."/>
            <person name="Sykes S."/>
            <person name="Wortman J."/>
            <person name="Nusbaum C."/>
            <person name="Birren B."/>
        </authorList>
    </citation>
    <scope>NUCLEOTIDE SEQUENCE [LARGE SCALE GENOMIC DNA]</scope>
    <source>
        <strain evidence="6 7">ATCC 51366</strain>
    </source>
</reference>
<dbReference type="SUPFAM" id="SSF46689">
    <property type="entry name" value="Homeodomain-like"/>
    <property type="match status" value="1"/>
</dbReference>
<dbReference type="PROSITE" id="PS51071">
    <property type="entry name" value="HTH_RPIR"/>
    <property type="match status" value="1"/>
</dbReference>
<keyword evidence="3" id="KW-0804">Transcription</keyword>
<protein>
    <recommendedName>
        <fullName evidence="8">HTH rpiR-type domain-containing protein</fullName>
    </recommendedName>
</protein>
<proteinExistence type="predicted"/>
<dbReference type="Proteomes" id="UP000004191">
    <property type="component" value="Unassembled WGS sequence"/>
</dbReference>